<keyword evidence="2" id="KW-0812">Transmembrane</keyword>
<dbReference type="Proteomes" id="UP001447188">
    <property type="component" value="Unassembled WGS sequence"/>
</dbReference>
<keyword evidence="4" id="KW-1185">Reference proteome</keyword>
<keyword evidence="2" id="KW-1133">Transmembrane helix</keyword>
<comment type="caution">
    <text evidence="3">The sequence shown here is derived from an EMBL/GenBank/DDBJ whole genome shotgun (WGS) entry which is preliminary data.</text>
</comment>
<evidence type="ECO:0000313" key="3">
    <source>
        <dbReference type="EMBL" id="KAL0634766.1"/>
    </source>
</evidence>
<name>A0ABR3GGU4_9PEZI</name>
<accession>A0ABR3GGU4</accession>
<feature type="compositionally biased region" description="Basic and acidic residues" evidence="1">
    <location>
        <begin position="233"/>
        <end position="246"/>
    </location>
</feature>
<proteinExistence type="predicted"/>
<gene>
    <name evidence="3" type="ORF">Q9L58_006283</name>
</gene>
<feature type="region of interest" description="Disordered" evidence="1">
    <location>
        <begin position="1"/>
        <end position="23"/>
    </location>
</feature>
<dbReference type="EMBL" id="JBBBZM010000085">
    <property type="protein sequence ID" value="KAL0634766.1"/>
    <property type="molecule type" value="Genomic_DNA"/>
</dbReference>
<evidence type="ECO:0000256" key="1">
    <source>
        <dbReference type="SAM" id="MobiDB-lite"/>
    </source>
</evidence>
<feature type="compositionally biased region" description="Basic and acidic residues" evidence="1">
    <location>
        <begin position="160"/>
        <end position="193"/>
    </location>
</feature>
<feature type="transmembrane region" description="Helical" evidence="2">
    <location>
        <begin position="35"/>
        <end position="59"/>
    </location>
</feature>
<evidence type="ECO:0000256" key="2">
    <source>
        <dbReference type="SAM" id="Phobius"/>
    </source>
</evidence>
<reference evidence="3 4" key="1">
    <citation type="submission" date="2024-02" db="EMBL/GenBank/DDBJ databases">
        <title>Discinaceae phylogenomics.</title>
        <authorList>
            <person name="Dirks A.C."/>
            <person name="James T.Y."/>
        </authorList>
    </citation>
    <scope>NUCLEOTIDE SEQUENCE [LARGE SCALE GENOMIC DNA]</scope>
    <source>
        <strain evidence="3 4">ACD0624</strain>
    </source>
</reference>
<evidence type="ECO:0000313" key="4">
    <source>
        <dbReference type="Proteomes" id="UP001447188"/>
    </source>
</evidence>
<feature type="compositionally biased region" description="Basic and acidic residues" evidence="1">
    <location>
        <begin position="1"/>
        <end position="11"/>
    </location>
</feature>
<keyword evidence="2" id="KW-0472">Membrane</keyword>
<feature type="region of interest" description="Disordered" evidence="1">
    <location>
        <begin position="117"/>
        <end position="246"/>
    </location>
</feature>
<organism evidence="3 4">
    <name type="scientific">Discina gigas</name>
    <dbReference type="NCBI Taxonomy" id="1032678"/>
    <lineage>
        <taxon>Eukaryota</taxon>
        <taxon>Fungi</taxon>
        <taxon>Dikarya</taxon>
        <taxon>Ascomycota</taxon>
        <taxon>Pezizomycotina</taxon>
        <taxon>Pezizomycetes</taxon>
        <taxon>Pezizales</taxon>
        <taxon>Discinaceae</taxon>
        <taxon>Discina</taxon>
    </lineage>
</organism>
<sequence length="246" mass="26778">MAPKPAPDDGQPHPVQPPYGATHPPGITHKEIVGIPFFGALAILIAVVVVVAIIGWIVYTQLRARRLGLPAPSWRTYVPFVKNNKRSAPSSYEPARGAGNGFVGAVKGVFGAGNTGYSGAGTRSARTREALDPDQAWDSRMVDEEDISYTGGGYGQQRTQPDRGRYAEAHPMQEHHTNEEPERGRSRSREPPRKSVPPPYPVDDAMNPFAGDIRRPESEGFVGNNVKGGRPSVESERRSVFRESIT</sequence>
<protein>
    <submittedName>
        <fullName evidence="3">Uncharacterized protein</fullName>
    </submittedName>
</protein>